<evidence type="ECO:0000313" key="3">
    <source>
        <dbReference type="Proteomes" id="UP001222275"/>
    </source>
</evidence>
<feature type="transmembrane region" description="Helical" evidence="1">
    <location>
        <begin position="31"/>
        <end position="56"/>
    </location>
</feature>
<name>A0ABY8C7P5_9GAMM</name>
<dbReference type="EMBL" id="CP102381">
    <property type="protein sequence ID" value="WEJ61985.1"/>
    <property type="molecule type" value="Genomic_DNA"/>
</dbReference>
<feature type="transmembrane region" description="Helical" evidence="1">
    <location>
        <begin position="6"/>
        <end position="24"/>
    </location>
</feature>
<evidence type="ECO:0000256" key="1">
    <source>
        <dbReference type="SAM" id="Phobius"/>
    </source>
</evidence>
<gene>
    <name evidence="2" type="ORF">NR989_08160</name>
</gene>
<keyword evidence="1" id="KW-0472">Membrane</keyword>
<sequence length="58" mass="6730">MMFIRLWLVAMILTVVSWLLLKLIRKSVHIGLIFLFWVLAIFGSMGLLYVVSVWFASS</sequence>
<proteinExistence type="predicted"/>
<protein>
    <submittedName>
        <fullName evidence="2">Uncharacterized protein</fullName>
    </submittedName>
</protein>
<dbReference type="Proteomes" id="UP001222275">
    <property type="component" value="Chromosome"/>
</dbReference>
<accession>A0ABY8C7P5</accession>
<reference evidence="2 3" key="1">
    <citation type="submission" date="2022-06" db="EMBL/GenBank/DDBJ databases">
        <title>Thiomicrohabdus sp. nov, an obligately chemolithoautotrophic, sulfur-oxidizing bacterium isolated from beach of Guanyin Mountain. Amoy.</title>
        <authorList>
            <person name="Zhu H."/>
        </authorList>
    </citation>
    <scope>NUCLEOTIDE SEQUENCE [LARGE SCALE GENOMIC DNA]</scope>
    <source>
        <strain evidence="2 3">XGS-01</strain>
    </source>
</reference>
<keyword evidence="1" id="KW-0812">Transmembrane</keyword>
<organism evidence="2 3">
    <name type="scientific">Thiomicrorhabdus lithotrophica</name>
    <dbReference type="NCBI Taxonomy" id="2949997"/>
    <lineage>
        <taxon>Bacteria</taxon>
        <taxon>Pseudomonadati</taxon>
        <taxon>Pseudomonadota</taxon>
        <taxon>Gammaproteobacteria</taxon>
        <taxon>Thiotrichales</taxon>
        <taxon>Piscirickettsiaceae</taxon>
        <taxon>Thiomicrorhabdus</taxon>
    </lineage>
</organism>
<keyword evidence="1" id="KW-1133">Transmembrane helix</keyword>
<dbReference type="RefSeq" id="WP_275594242.1">
    <property type="nucleotide sequence ID" value="NZ_CP102381.1"/>
</dbReference>
<keyword evidence="3" id="KW-1185">Reference proteome</keyword>
<evidence type="ECO:0000313" key="2">
    <source>
        <dbReference type="EMBL" id="WEJ61985.1"/>
    </source>
</evidence>